<evidence type="ECO:0000259" key="1">
    <source>
        <dbReference type="Pfam" id="PF13508"/>
    </source>
</evidence>
<dbReference type="Proteomes" id="UP000307440">
    <property type="component" value="Unassembled WGS sequence"/>
</dbReference>
<dbReference type="STRING" id="230819.A0A5C3L823"/>
<reference evidence="2 3" key="1">
    <citation type="journal article" date="2019" name="Nat. Ecol. Evol.">
        <title>Megaphylogeny resolves global patterns of mushroom evolution.</title>
        <authorList>
            <person name="Varga T."/>
            <person name="Krizsan K."/>
            <person name="Foldi C."/>
            <person name="Dima B."/>
            <person name="Sanchez-Garcia M."/>
            <person name="Sanchez-Ramirez S."/>
            <person name="Szollosi G.J."/>
            <person name="Szarkandi J.G."/>
            <person name="Papp V."/>
            <person name="Albert L."/>
            <person name="Andreopoulos W."/>
            <person name="Angelini C."/>
            <person name="Antonin V."/>
            <person name="Barry K.W."/>
            <person name="Bougher N.L."/>
            <person name="Buchanan P."/>
            <person name="Buyck B."/>
            <person name="Bense V."/>
            <person name="Catcheside P."/>
            <person name="Chovatia M."/>
            <person name="Cooper J."/>
            <person name="Damon W."/>
            <person name="Desjardin D."/>
            <person name="Finy P."/>
            <person name="Geml J."/>
            <person name="Haridas S."/>
            <person name="Hughes K."/>
            <person name="Justo A."/>
            <person name="Karasinski D."/>
            <person name="Kautmanova I."/>
            <person name="Kiss B."/>
            <person name="Kocsube S."/>
            <person name="Kotiranta H."/>
            <person name="LaButti K.M."/>
            <person name="Lechner B.E."/>
            <person name="Liimatainen K."/>
            <person name="Lipzen A."/>
            <person name="Lukacs Z."/>
            <person name="Mihaltcheva S."/>
            <person name="Morgado L.N."/>
            <person name="Niskanen T."/>
            <person name="Noordeloos M.E."/>
            <person name="Ohm R.A."/>
            <person name="Ortiz-Santana B."/>
            <person name="Ovrebo C."/>
            <person name="Racz N."/>
            <person name="Riley R."/>
            <person name="Savchenko A."/>
            <person name="Shiryaev A."/>
            <person name="Soop K."/>
            <person name="Spirin V."/>
            <person name="Szebenyi C."/>
            <person name="Tomsovsky M."/>
            <person name="Tulloss R.E."/>
            <person name="Uehling J."/>
            <person name="Grigoriev I.V."/>
            <person name="Vagvolgyi C."/>
            <person name="Papp T."/>
            <person name="Martin F.M."/>
            <person name="Miettinen O."/>
            <person name="Hibbett D.S."/>
            <person name="Nagy L.G."/>
        </authorList>
    </citation>
    <scope>NUCLEOTIDE SEQUENCE [LARGE SCALE GENOMIC DNA]</scope>
    <source>
        <strain evidence="2 3">CBS 121175</strain>
    </source>
</reference>
<name>A0A5C3L823_COPMA</name>
<gene>
    <name evidence="2" type="ORF">FA15DRAFT_664997</name>
</gene>
<dbReference type="InterPro" id="IPR000182">
    <property type="entry name" value="GNAT_dom"/>
</dbReference>
<evidence type="ECO:0000313" key="3">
    <source>
        <dbReference type="Proteomes" id="UP000307440"/>
    </source>
</evidence>
<dbReference type="InterPro" id="IPR016181">
    <property type="entry name" value="Acyl_CoA_acyltransferase"/>
</dbReference>
<dbReference type="GO" id="GO:0016747">
    <property type="term" value="F:acyltransferase activity, transferring groups other than amino-acyl groups"/>
    <property type="evidence" value="ECO:0007669"/>
    <property type="project" value="InterPro"/>
</dbReference>
<organism evidence="2 3">
    <name type="scientific">Coprinopsis marcescibilis</name>
    <name type="common">Agaric fungus</name>
    <name type="synonym">Psathyrella marcescibilis</name>
    <dbReference type="NCBI Taxonomy" id="230819"/>
    <lineage>
        <taxon>Eukaryota</taxon>
        <taxon>Fungi</taxon>
        <taxon>Dikarya</taxon>
        <taxon>Basidiomycota</taxon>
        <taxon>Agaricomycotina</taxon>
        <taxon>Agaricomycetes</taxon>
        <taxon>Agaricomycetidae</taxon>
        <taxon>Agaricales</taxon>
        <taxon>Agaricineae</taxon>
        <taxon>Psathyrellaceae</taxon>
        <taxon>Coprinopsis</taxon>
    </lineage>
</organism>
<dbReference type="InterPro" id="IPR052523">
    <property type="entry name" value="Trichothecene_AcTrans"/>
</dbReference>
<dbReference type="OrthoDB" id="2744543at2759"/>
<dbReference type="PANTHER" id="PTHR42791:SF1">
    <property type="entry name" value="N-ACETYLTRANSFERASE DOMAIN-CONTAINING PROTEIN"/>
    <property type="match status" value="1"/>
</dbReference>
<protein>
    <recommendedName>
        <fullName evidence="1">N-acetyltransferase domain-containing protein</fullName>
    </recommendedName>
</protein>
<dbReference type="SUPFAM" id="SSF55729">
    <property type="entry name" value="Acyl-CoA N-acyltransferases (Nat)"/>
    <property type="match status" value="1"/>
</dbReference>
<feature type="domain" description="N-acetyltransferase" evidence="1">
    <location>
        <begin position="154"/>
        <end position="209"/>
    </location>
</feature>
<dbReference type="PANTHER" id="PTHR42791">
    <property type="entry name" value="GNAT FAMILY ACETYLTRANSFERASE"/>
    <property type="match status" value="1"/>
</dbReference>
<dbReference type="AlphaFoldDB" id="A0A5C3L823"/>
<dbReference type="EMBL" id="ML210153">
    <property type="protein sequence ID" value="TFK28898.1"/>
    <property type="molecule type" value="Genomic_DNA"/>
</dbReference>
<proteinExistence type="predicted"/>
<evidence type="ECO:0000313" key="2">
    <source>
        <dbReference type="EMBL" id="TFK28898.1"/>
    </source>
</evidence>
<dbReference type="Pfam" id="PF13508">
    <property type="entry name" value="Acetyltransf_7"/>
    <property type="match status" value="1"/>
</dbReference>
<accession>A0A5C3L823</accession>
<dbReference type="Gene3D" id="3.40.630.30">
    <property type="match status" value="1"/>
</dbReference>
<sequence length="240" mass="26552">MGHKNSHFWSTLLELDGELEVKFLKDGEVRKAAQTWNDAFTNDPLLRYFDDNEPKDPRSEKVAQVFMSGILLGWIRRKITITVKGGASLVVASPAPSSVGPGGPRDRMIDWIISGVFVVLSRVGSKQRRKRALNARNRIAKVIQEEIGARQKDMIYVNLVCTAPASQGHGFASALLDTITRMADMLSVACWLESSNVANEGFYNSHGFYTVGEAAIGDDDPTWKGQPVIVQVMVREPKGY</sequence>
<keyword evidence="3" id="KW-1185">Reference proteome</keyword>